<evidence type="ECO:0000256" key="3">
    <source>
        <dbReference type="ARBA" id="ARBA00023163"/>
    </source>
</evidence>
<evidence type="ECO:0000313" key="6">
    <source>
        <dbReference type="EMBL" id="PIM53315.1"/>
    </source>
</evidence>
<dbReference type="GO" id="GO:0045892">
    <property type="term" value="P:negative regulation of DNA-templated transcription"/>
    <property type="evidence" value="ECO:0007669"/>
    <property type="project" value="TreeGrafter"/>
</dbReference>
<evidence type="ECO:0000259" key="4">
    <source>
        <dbReference type="PROSITE" id="PS51077"/>
    </source>
</evidence>
<dbReference type="InterPro" id="IPR029016">
    <property type="entry name" value="GAF-like_dom_sf"/>
</dbReference>
<evidence type="ECO:0000259" key="5">
    <source>
        <dbReference type="PROSITE" id="PS51078"/>
    </source>
</evidence>
<dbReference type="InterPro" id="IPR014757">
    <property type="entry name" value="Tscrpt_reg_IclR_C"/>
</dbReference>
<name>A0A2G9CAC4_9BURK</name>
<protein>
    <submittedName>
        <fullName evidence="6">IclR family transcriptional regulator</fullName>
    </submittedName>
</protein>
<dbReference type="PROSITE" id="PS51078">
    <property type="entry name" value="ICLR_ED"/>
    <property type="match status" value="1"/>
</dbReference>
<dbReference type="Gene3D" id="1.10.10.10">
    <property type="entry name" value="Winged helix-like DNA-binding domain superfamily/Winged helix DNA-binding domain"/>
    <property type="match status" value="1"/>
</dbReference>
<dbReference type="InterPro" id="IPR036390">
    <property type="entry name" value="WH_DNA-bd_sf"/>
</dbReference>
<dbReference type="SUPFAM" id="SSF55781">
    <property type="entry name" value="GAF domain-like"/>
    <property type="match status" value="1"/>
</dbReference>
<evidence type="ECO:0000256" key="1">
    <source>
        <dbReference type="ARBA" id="ARBA00023015"/>
    </source>
</evidence>
<organism evidence="6 7">
    <name type="scientific">Roseateles chitinivorans</name>
    <dbReference type="NCBI Taxonomy" id="2917965"/>
    <lineage>
        <taxon>Bacteria</taxon>
        <taxon>Pseudomonadati</taxon>
        <taxon>Pseudomonadota</taxon>
        <taxon>Betaproteobacteria</taxon>
        <taxon>Burkholderiales</taxon>
        <taxon>Sphaerotilaceae</taxon>
        <taxon>Roseateles</taxon>
    </lineage>
</organism>
<dbReference type="PROSITE" id="PS51077">
    <property type="entry name" value="HTH_ICLR"/>
    <property type="match status" value="1"/>
</dbReference>
<comment type="caution">
    <text evidence="6">The sequence shown here is derived from an EMBL/GenBank/DDBJ whole genome shotgun (WGS) entry which is preliminary data.</text>
</comment>
<keyword evidence="3" id="KW-0804">Transcription</keyword>
<keyword evidence="7" id="KW-1185">Reference proteome</keyword>
<feature type="domain" description="HTH iclR-type" evidence="4">
    <location>
        <begin position="20"/>
        <end position="81"/>
    </location>
</feature>
<dbReference type="Pfam" id="PF01614">
    <property type="entry name" value="IclR_C"/>
    <property type="match status" value="1"/>
</dbReference>
<dbReference type="PANTHER" id="PTHR30136">
    <property type="entry name" value="HELIX-TURN-HELIX TRANSCRIPTIONAL REGULATOR, ICLR FAMILY"/>
    <property type="match status" value="1"/>
</dbReference>
<dbReference type="GO" id="GO:0003677">
    <property type="term" value="F:DNA binding"/>
    <property type="evidence" value="ECO:0007669"/>
    <property type="project" value="UniProtKB-KW"/>
</dbReference>
<evidence type="ECO:0000313" key="7">
    <source>
        <dbReference type="Proteomes" id="UP000231501"/>
    </source>
</evidence>
<dbReference type="Gene3D" id="3.30.450.40">
    <property type="match status" value="2"/>
</dbReference>
<dbReference type="AlphaFoldDB" id="A0A2G9CAC4"/>
<sequence length="262" mass="27471">MASGDGSAARAESGTDTSGVAVLDRAFALLGAFGQDEDGLSLAELARRTDLYKSTVLRLLGALEHGGFVRRLPDGQYAIGPAPLRLATIYQRSFQVGPAVEPLLKQLSAETGETASFYVRHGDARIALYRWEPARSVRAAVAVGQQYALRQGASGKVLCAFSEDLSADLEVIRTRAWADSYGEREPDTASVAAPVFGVDGRAHGAIAVSGPRIRLSPPTTMLAACQAVLGAAREATRLLGGDVARLEAGLRGLSIDQFSGGT</sequence>
<keyword evidence="1" id="KW-0805">Transcription regulation</keyword>
<keyword evidence="2" id="KW-0238">DNA-binding</keyword>
<dbReference type="SUPFAM" id="SSF46785">
    <property type="entry name" value="Winged helix' DNA-binding domain"/>
    <property type="match status" value="1"/>
</dbReference>
<dbReference type="InterPro" id="IPR036388">
    <property type="entry name" value="WH-like_DNA-bd_sf"/>
</dbReference>
<dbReference type="Pfam" id="PF09339">
    <property type="entry name" value="HTH_IclR"/>
    <property type="match status" value="1"/>
</dbReference>
<feature type="domain" description="IclR-ED" evidence="5">
    <location>
        <begin position="82"/>
        <end position="241"/>
    </location>
</feature>
<dbReference type="Proteomes" id="UP000231501">
    <property type="component" value="Unassembled WGS sequence"/>
</dbReference>
<accession>A0A2G9CAC4</accession>
<gene>
    <name evidence="6" type="ORF">CS062_10245</name>
</gene>
<dbReference type="GO" id="GO:0003700">
    <property type="term" value="F:DNA-binding transcription factor activity"/>
    <property type="evidence" value="ECO:0007669"/>
    <property type="project" value="TreeGrafter"/>
</dbReference>
<dbReference type="InterPro" id="IPR005471">
    <property type="entry name" value="Tscrpt_reg_IclR_N"/>
</dbReference>
<dbReference type="FunFam" id="1.10.10.10:FF:000056">
    <property type="entry name" value="IclR family transcriptional regulator"/>
    <property type="match status" value="1"/>
</dbReference>
<dbReference type="RefSeq" id="WP_099861618.1">
    <property type="nucleotide sequence ID" value="NZ_PEOG01000023.1"/>
</dbReference>
<proteinExistence type="predicted"/>
<dbReference type="OrthoDB" id="5422805at2"/>
<evidence type="ECO:0000256" key="2">
    <source>
        <dbReference type="ARBA" id="ARBA00023125"/>
    </source>
</evidence>
<dbReference type="PANTHER" id="PTHR30136:SF39">
    <property type="entry name" value="TRANSCRIPTIONAL REGULATORY PROTEIN"/>
    <property type="match status" value="1"/>
</dbReference>
<dbReference type="SMART" id="SM00346">
    <property type="entry name" value="HTH_ICLR"/>
    <property type="match status" value="1"/>
</dbReference>
<reference evidence="6 7" key="1">
    <citation type="submission" date="2017-11" db="EMBL/GenBank/DDBJ databases">
        <title>Draft genome sequence of Mitsuaria sp. HWN-4.</title>
        <authorList>
            <person name="Gundlapally S.R."/>
        </authorList>
    </citation>
    <scope>NUCLEOTIDE SEQUENCE [LARGE SCALE GENOMIC DNA]</scope>
    <source>
        <strain evidence="6 7">HWN-4</strain>
    </source>
</reference>
<dbReference type="InterPro" id="IPR050707">
    <property type="entry name" value="HTH_MetabolicPath_Reg"/>
</dbReference>
<dbReference type="EMBL" id="PEOG01000023">
    <property type="protein sequence ID" value="PIM53315.1"/>
    <property type="molecule type" value="Genomic_DNA"/>
</dbReference>